<name>A0ABM7NST0_9VIRU</name>
<dbReference type="RefSeq" id="YP_010841784.1">
    <property type="nucleotide sequence ID" value="NC_079139.1"/>
</dbReference>
<evidence type="ECO:0000313" key="2">
    <source>
        <dbReference type="Proteomes" id="UP001321479"/>
    </source>
</evidence>
<reference evidence="1 2" key="1">
    <citation type="submission" date="2021-02" db="EMBL/GenBank/DDBJ databases">
        <title>Cotonvirus japonicus, which uses Golgi apparatus of host cells for its virion factory, phylogenetically links tailed tupanvirus and icosahedral mimivirus.</title>
        <authorList>
            <person name="Takahashi H."/>
            <person name="Fukaya S."/>
            <person name="Song C."/>
            <person name="Murata K."/>
            <person name="Takemura M."/>
        </authorList>
    </citation>
    <scope>NUCLEOTIDE SEQUENCE [LARGE SCALE GENOMIC DNA]</scope>
</reference>
<dbReference type="GeneID" id="80558381"/>
<organism evidence="1 2">
    <name type="scientific">Cotonvirus japonicus</name>
    <dbReference type="NCBI Taxonomy" id="2811091"/>
    <lineage>
        <taxon>Viruses</taxon>
        <taxon>Varidnaviria</taxon>
        <taxon>Bamfordvirae</taxon>
        <taxon>Nucleocytoviricota</taxon>
        <taxon>Megaviricetes</taxon>
        <taxon>Imitervirales</taxon>
        <taxon>Mimiviridae</taxon>
        <taxon>Megamimivirinae</taxon>
        <taxon>Cotonvirus</taxon>
        <taxon>Cotonvirus japonicum</taxon>
    </lineage>
</organism>
<evidence type="ECO:0000313" key="1">
    <source>
        <dbReference type="EMBL" id="BCS83176.1"/>
    </source>
</evidence>
<keyword evidence="2" id="KW-1185">Reference proteome</keyword>
<sequence>MYIIIISDMTNINLHSIFCHLVNDNKFLSTILEDEQSKIPISKIKKNKFSLIANIVTDYTILVPYETQGYTHLPQYIKPFLSPDYERLGIKNIMEKNMSAINISFLNSFNMLYRPDIYQLSIEDHIKNYTLLEQFLCHNIQRNCQIDKIKNTKKMQAINKELIKNLVEGKITHDLIQYIINIFEINLLVFDFSKSETLLYWTKGIKHPYFNLFKDVYCMSYIHGNYEPIMCQKTGVSDEQKKRIYTHILTNYSSVKNFHEIKLSTESIIYLSSWNLPLETLCQIFDKFFPIFKTKNIS</sequence>
<accession>A0ABM7NST0</accession>
<dbReference type="Proteomes" id="UP001321479">
    <property type="component" value="Segment"/>
</dbReference>
<proteinExistence type="predicted"/>
<dbReference type="EMBL" id="AP024483">
    <property type="protein sequence ID" value="BCS83176.1"/>
    <property type="molecule type" value="Genomic_DNA"/>
</dbReference>
<protein>
    <submittedName>
        <fullName evidence="1">Uncharacterized protein</fullName>
    </submittedName>
</protein>